<keyword evidence="5 10" id="KW-0418">Kinase</keyword>
<dbReference type="InterPro" id="IPR036097">
    <property type="entry name" value="HisK_dim/P_sf"/>
</dbReference>
<dbReference type="SMART" id="SM00387">
    <property type="entry name" value="HATPase_c"/>
    <property type="match status" value="1"/>
</dbReference>
<organism evidence="10 11">
    <name type="scientific">Victivallis lenta</name>
    <dbReference type="NCBI Taxonomy" id="2606640"/>
    <lineage>
        <taxon>Bacteria</taxon>
        <taxon>Pseudomonadati</taxon>
        <taxon>Lentisphaerota</taxon>
        <taxon>Lentisphaeria</taxon>
        <taxon>Victivallales</taxon>
        <taxon>Victivallaceae</taxon>
        <taxon>Victivallis</taxon>
    </lineage>
</organism>
<evidence type="ECO:0000256" key="3">
    <source>
        <dbReference type="ARBA" id="ARBA00022553"/>
    </source>
</evidence>
<sequence length="604" mass="66809">MPRITPETIIAPVIGIALLAALALGGVAFALSRHEEAFRQEELRNLLRSECRLFAERCGQELDMIRAELELLAAQTPPDADGIRRAVAGEPFFVDGFVADRSGRLLHAGGDWRRRYNELFTELVSSRSDGADTAPVRPAPQKLRTASSAPAKTGTRSRELVEPVPLHDNARRIVLADQARFSRSAGGEFQPVRRENSERALPAVAAAPEADSPAPRLIPRFAALARGRRSGFIPYFADNRFAPLVWAESTNPPGRLVGFELESVVLWSRLIPLFPQHLPPYFRIELVDASNRVIHAAGGDISGKETAEPVLIMPFSELLLPNAQIRASLIPERLPLGSFRLAVWLGISAPILVILLAGLLIYRMLRRELRLSGQKTGFVSQVSHELKTPLTSIRMYAELLRDHDAELAPARRRGYQQIILDESERLSRLVGNVLDFSRLDAGRKRYSPAETDLAELLNTAAELCRERARTAGVELHVSLPGSPASCRIDRDSLLQILHNLFDNAFKYAASGKRIDLSLVRAGRRWEIRLRDYGPGVPPGAEEKIFRKFYRVDTALEAEVSGFGLGLAIARGLLRDQKGELKAVPADPGMQFIIQLPEEPEHGTV</sequence>
<dbReference type="GO" id="GO:0000155">
    <property type="term" value="F:phosphorelay sensor kinase activity"/>
    <property type="evidence" value="ECO:0007669"/>
    <property type="project" value="InterPro"/>
</dbReference>
<keyword evidence="8" id="KW-0472">Membrane</keyword>
<dbReference type="PANTHER" id="PTHR43711:SF1">
    <property type="entry name" value="HISTIDINE KINASE 1"/>
    <property type="match status" value="1"/>
</dbReference>
<evidence type="ECO:0000256" key="4">
    <source>
        <dbReference type="ARBA" id="ARBA00022679"/>
    </source>
</evidence>
<keyword evidence="11" id="KW-1185">Reference proteome</keyword>
<dbReference type="CDD" id="cd00082">
    <property type="entry name" value="HisKA"/>
    <property type="match status" value="1"/>
</dbReference>
<dbReference type="SMART" id="SM00388">
    <property type="entry name" value="HisKA"/>
    <property type="match status" value="1"/>
</dbReference>
<evidence type="ECO:0000256" key="7">
    <source>
        <dbReference type="SAM" id="MobiDB-lite"/>
    </source>
</evidence>
<evidence type="ECO:0000313" key="11">
    <source>
        <dbReference type="Proteomes" id="UP000435649"/>
    </source>
</evidence>
<keyword evidence="4" id="KW-0808">Transferase</keyword>
<accession>A0A844GBR0</accession>
<evidence type="ECO:0000259" key="9">
    <source>
        <dbReference type="PROSITE" id="PS50109"/>
    </source>
</evidence>
<reference evidence="10 11" key="1">
    <citation type="submission" date="2019-08" db="EMBL/GenBank/DDBJ databases">
        <title>In-depth cultivation of the pig gut microbiome towards novel bacterial diversity and tailored functional studies.</title>
        <authorList>
            <person name="Wylensek D."/>
            <person name="Hitch T.C.A."/>
            <person name="Clavel T."/>
        </authorList>
    </citation>
    <scope>NUCLEOTIDE SEQUENCE [LARGE SCALE GENOMIC DNA]</scope>
    <source>
        <strain evidence="10 11">BBE-744-WT-12</strain>
    </source>
</reference>
<evidence type="ECO:0000256" key="6">
    <source>
        <dbReference type="ARBA" id="ARBA00023012"/>
    </source>
</evidence>
<comment type="catalytic activity">
    <reaction evidence="1">
        <text>ATP + protein L-histidine = ADP + protein N-phospho-L-histidine.</text>
        <dbReference type="EC" id="2.7.13.3"/>
    </reaction>
</comment>
<dbReference type="EMBL" id="VUNS01000044">
    <property type="protein sequence ID" value="MST99639.1"/>
    <property type="molecule type" value="Genomic_DNA"/>
</dbReference>
<evidence type="ECO:0000256" key="8">
    <source>
        <dbReference type="SAM" id="Phobius"/>
    </source>
</evidence>
<dbReference type="InterPro" id="IPR003661">
    <property type="entry name" value="HisK_dim/P_dom"/>
</dbReference>
<dbReference type="Gene3D" id="3.30.565.10">
    <property type="entry name" value="Histidine kinase-like ATPase, C-terminal domain"/>
    <property type="match status" value="1"/>
</dbReference>
<evidence type="ECO:0000256" key="5">
    <source>
        <dbReference type="ARBA" id="ARBA00022777"/>
    </source>
</evidence>
<evidence type="ECO:0000313" key="10">
    <source>
        <dbReference type="EMBL" id="MST99639.1"/>
    </source>
</evidence>
<feature type="region of interest" description="Disordered" evidence="7">
    <location>
        <begin position="128"/>
        <end position="159"/>
    </location>
</feature>
<dbReference type="SUPFAM" id="SSF55874">
    <property type="entry name" value="ATPase domain of HSP90 chaperone/DNA topoisomerase II/histidine kinase"/>
    <property type="match status" value="1"/>
</dbReference>
<dbReference type="Gene3D" id="1.10.287.130">
    <property type="match status" value="1"/>
</dbReference>
<evidence type="ECO:0000256" key="2">
    <source>
        <dbReference type="ARBA" id="ARBA00012438"/>
    </source>
</evidence>
<dbReference type="EC" id="2.7.13.3" evidence="2"/>
<dbReference type="PANTHER" id="PTHR43711">
    <property type="entry name" value="TWO-COMPONENT HISTIDINE KINASE"/>
    <property type="match status" value="1"/>
</dbReference>
<dbReference type="PROSITE" id="PS50109">
    <property type="entry name" value="HIS_KIN"/>
    <property type="match status" value="1"/>
</dbReference>
<dbReference type="InterPro" id="IPR036890">
    <property type="entry name" value="HATPase_C_sf"/>
</dbReference>
<gene>
    <name evidence="10" type="ORF">FYJ85_21655</name>
</gene>
<proteinExistence type="predicted"/>
<dbReference type="AlphaFoldDB" id="A0A844GBR0"/>
<protein>
    <recommendedName>
        <fullName evidence="2">histidine kinase</fullName>
        <ecNumber evidence="2">2.7.13.3</ecNumber>
    </recommendedName>
</protein>
<evidence type="ECO:0000256" key="1">
    <source>
        <dbReference type="ARBA" id="ARBA00000085"/>
    </source>
</evidence>
<dbReference type="RefSeq" id="WP_154420805.1">
    <property type="nucleotide sequence ID" value="NZ_VUNS01000044.1"/>
</dbReference>
<keyword evidence="6" id="KW-0902">Two-component regulatory system</keyword>
<comment type="caution">
    <text evidence="10">The sequence shown here is derived from an EMBL/GenBank/DDBJ whole genome shotgun (WGS) entry which is preliminary data.</text>
</comment>
<dbReference type="Proteomes" id="UP000435649">
    <property type="component" value="Unassembled WGS sequence"/>
</dbReference>
<dbReference type="InterPro" id="IPR003594">
    <property type="entry name" value="HATPase_dom"/>
</dbReference>
<dbReference type="Pfam" id="PF00512">
    <property type="entry name" value="HisKA"/>
    <property type="match status" value="1"/>
</dbReference>
<dbReference type="SUPFAM" id="SSF47384">
    <property type="entry name" value="Homodimeric domain of signal transducing histidine kinase"/>
    <property type="match status" value="1"/>
</dbReference>
<keyword evidence="3" id="KW-0597">Phosphoprotein</keyword>
<dbReference type="CDD" id="cd00075">
    <property type="entry name" value="HATPase"/>
    <property type="match status" value="1"/>
</dbReference>
<keyword evidence="8" id="KW-0812">Transmembrane</keyword>
<dbReference type="FunFam" id="1.10.287.130:FF:000001">
    <property type="entry name" value="Two-component sensor histidine kinase"/>
    <property type="match status" value="1"/>
</dbReference>
<feature type="transmembrane region" description="Helical" evidence="8">
    <location>
        <begin position="341"/>
        <end position="362"/>
    </location>
</feature>
<feature type="domain" description="Histidine kinase" evidence="9">
    <location>
        <begin position="381"/>
        <end position="599"/>
    </location>
</feature>
<dbReference type="InterPro" id="IPR004358">
    <property type="entry name" value="Sig_transdc_His_kin-like_C"/>
</dbReference>
<dbReference type="PRINTS" id="PR00344">
    <property type="entry name" value="BCTRLSENSOR"/>
</dbReference>
<keyword evidence="8" id="KW-1133">Transmembrane helix</keyword>
<name>A0A844GBR0_9BACT</name>
<dbReference type="Pfam" id="PF02518">
    <property type="entry name" value="HATPase_c"/>
    <property type="match status" value="1"/>
</dbReference>
<dbReference type="InterPro" id="IPR005467">
    <property type="entry name" value="His_kinase_dom"/>
</dbReference>
<dbReference type="InterPro" id="IPR050736">
    <property type="entry name" value="Sensor_HK_Regulatory"/>
</dbReference>